<reference evidence="8 9" key="1">
    <citation type="submission" date="2017-11" db="EMBL/GenBank/DDBJ databases">
        <title>Isolation and Characterization of Methanogenic Archaea from Saline Meromictic Lake at Siberia.</title>
        <authorList>
            <person name="Shen Y."/>
            <person name="Huang H.-H."/>
            <person name="Lai M.-C."/>
            <person name="Chen S.-C."/>
        </authorList>
    </citation>
    <scope>NUCLEOTIDE SEQUENCE [LARGE SCALE GENOMIC DNA]</scope>
    <source>
        <strain evidence="8 9">SY-01</strain>
    </source>
</reference>
<evidence type="ECO:0000256" key="7">
    <source>
        <dbReference type="SAM" id="Phobius"/>
    </source>
</evidence>
<dbReference type="OrthoDB" id="121740at2157"/>
<feature type="transmembrane region" description="Helical" evidence="7">
    <location>
        <begin position="84"/>
        <end position="103"/>
    </location>
</feature>
<dbReference type="Proteomes" id="UP000297295">
    <property type="component" value="Unassembled WGS sequence"/>
</dbReference>
<keyword evidence="3" id="KW-1003">Cell membrane</keyword>
<dbReference type="SUPFAM" id="SSF103481">
    <property type="entry name" value="Multidrug resistance efflux transporter EmrE"/>
    <property type="match status" value="1"/>
</dbReference>
<evidence type="ECO:0000256" key="6">
    <source>
        <dbReference type="ARBA" id="ARBA00023136"/>
    </source>
</evidence>
<dbReference type="InterPro" id="IPR000390">
    <property type="entry name" value="Small_drug/metabolite_transptr"/>
</dbReference>
<dbReference type="Pfam" id="PF00893">
    <property type="entry name" value="Multi_Drug_Res"/>
    <property type="match status" value="1"/>
</dbReference>
<dbReference type="PANTHER" id="PTHR30561">
    <property type="entry name" value="SMR FAMILY PROTON-DEPENDENT DRUG EFFLUX TRANSPORTER SUGE"/>
    <property type="match status" value="1"/>
</dbReference>
<evidence type="ECO:0000313" key="9">
    <source>
        <dbReference type="Proteomes" id="UP000297295"/>
    </source>
</evidence>
<accession>A0A4E0PVY6</accession>
<comment type="subcellular location">
    <subcellularLocation>
        <location evidence="1">Cell membrane</location>
        <topology evidence="1">Multi-pass membrane protein</topology>
    </subcellularLocation>
</comment>
<organism evidence="8 9">
    <name type="scientific">Methanolobus halotolerans</name>
    <dbReference type="NCBI Taxonomy" id="2052935"/>
    <lineage>
        <taxon>Archaea</taxon>
        <taxon>Methanobacteriati</taxon>
        <taxon>Methanobacteriota</taxon>
        <taxon>Stenosarchaea group</taxon>
        <taxon>Methanomicrobia</taxon>
        <taxon>Methanosarcinales</taxon>
        <taxon>Methanosarcinaceae</taxon>
        <taxon>Methanolobus</taxon>
    </lineage>
</organism>
<dbReference type="EMBL" id="PGGK01000005">
    <property type="protein sequence ID" value="TGC09528.1"/>
    <property type="molecule type" value="Genomic_DNA"/>
</dbReference>
<keyword evidence="2" id="KW-0813">Transport</keyword>
<name>A0A4E0PVY6_9EURY</name>
<dbReference type="GO" id="GO:0022857">
    <property type="term" value="F:transmembrane transporter activity"/>
    <property type="evidence" value="ECO:0007669"/>
    <property type="project" value="InterPro"/>
</dbReference>
<feature type="transmembrane region" description="Helical" evidence="7">
    <location>
        <begin position="27"/>
        <end position="46"/>
    </location>
</feature>
<dbReference type="Gene3D" id="1.10.3730.20">
    <property type="match status" value="1"/>
</dbReference>
<dbReference type="InterPro" id="IPR037185">
    <property type="entry name" value="EmrE-like"/>
</dbReference>
<protein>
    <submittedName>
        <fullName evidence="8">QacE family quaternary ammonium compound efflux SMR transporter</fullName>
    </submittedName>
</protein>
<keyword evidence="5 7" id="KW-1133">Transmembrane helix</keyword>
<evidence type="ECO:0000313" key="8">
    <source>
        <dbReference type="EMBL" id="TGC09528.1"/>
    </source>
</evidence>
<evidence type="ECO:0000256" key="1">
    <source>
        <dbReference type="ARBA" id="ARBA00004651"/>
    </source>
</evidence>
<dbReference type="FunFam" id="1.10.3730.20:FF:000001">
    <property type="entry name" value="Quaternary ammonium compound resistance transporter SugE"/>
    <property type="match status" value="1"/>
</dbReference>
<dbReference type="AlphaFoldDB" id="A0A4E0PVY6"/>
<sequence length="105" mass="11488">MEWILLIIAGLFETGWAIGLKYSDGLTKFYPMVFTAITLILSMYLLERALRTLPVGTAYAVWTGIGIIGTTILGIFLFNESINITRIFFIGLIVVGIGGLKLVSA</sequence>
<evidence type="ECO:0000256" key="5">
    <source>
        <dbReference type="ARBA" id="ARBA00022989"/>
    </source>
</evidence>
<keyword evidence="4 7" id="KW-0812">Transmembrane</keyword>
<comment type="caution">
    <text evidence="8">The sequence shown here is derived from an EMBL/GenBank/DDBJ whole genome shotgun (WGS) entry which is preliminary data.</text>
</comment>
<dbReference type="PANTHER" id="PTHR30561:SF0">
    <property type="entry name" value="GUANIDINIUM EXPORTER"/>
    <property type="match status" value="1"/>
</dbReference>
<evidence type="ECO:0000256" key="4">
    <source>
        <dbReference type="ARBA" id="ARBA00022692"/>
    </source>
</evidence>
<keyword evidence="9" id="KW-1185">Reference proteome</keyword>
<gene>
    <name evidence="8" type="ORF">CUN85_06800</name>
</gene>
<dbReference type="GO" id="GO:0005886">
    <property type="term" value="C:plasma membrane"/>
    <property type="evidence" value="ECO:0007669"/>
    <property type="project" value="UniProtKB-SubCell"/>
</dbReference>
<keyword evidence="6 7" id="KW-0472">Membrane</keyword>
<evidence type="ECO:0000256" key="2">
    <source>
        <dbReference type="ARBA" id="ARBA00022448"/>
    </source>
</evidence>
<dbReference type="InterPro" id="IPR045324">
    <property type="entry name" value="Small_multidrug_res"/>
</dbReference>
<dbReference type="RefSeq" id="WP_135389567.1">
    <property type="nucleotide sequence ID" value="NZ_PGGK01000005.1"/>
</dbReference>
<proteinExistence type="predicted"/>
<evidence type="ECO:0000256" key="3">
    <source>
        <dbReference type="ARBA" id="ARBA00022475"/>
    </source>
</evidence>
<feature type="transmembrane region" description="Helical" evidence="7">
    <location>
        <begin position="58"/>
        <end position="78"/>
    </location>
</feature>